<name>A0ABD4ZYB0_ENTGA</name>
<dbReference type="RefSeq" id="WP_103301411.1">
    <property type="nucleotide sequence ID" value="NZ_BSYC01000003.1"/>
</dbReference>
<gene>
    <name evidence="1" type="ORF">QRX88_18280</name>
</gene>
<organism evidence="1 2">
    <name type="scientific">Enterococcus gallinarum</name>
    <dbReference type="NCBI Taxonomy" id="1353"/>
    <lineage>
        <taxon>Bacteria</taxon>
        <taxon>Bacillati</taxon>
        <taxon>Bacillota</taxon>
        <taxon>Bacilli</taxon>
        <taxon>Lactobacillales</taxon>
        <taxon>Enterococcaceae</taxon>
        <taxon>Enterococcus</taxon>
    </lineage>
</organism>
<sequence length="85" mass="9612">MKVAIKEIKKWGNSTGIRLSKSDLEQLGIDTTDRLQMTISKGKMTLVPINDKPKTLDDLFIGYEGEPLGDSDRYEWAENVGREII</sequence>
<dbReference type="EMBL" id="JASUBT010000029">
    <property type="protein sequence ID" value="MDL4937651.1"/>
    <property type="molecule type" value="Genomic_DNA"/>
</dbReference>
<accession>A0ABD4ZYB0</accession>
<proteinExistence type="predicted"/>
<evidence type="ECO:0000313" key="2">
    <source>
        <dbReference type="Proteomes" id="UP001241571"/>
    </source>
</evidence>
<reference evidence="1 2" key="1">
    <citation type="submission" date="2023-06" db="EMBL/GenBank/DDBJ databases">
        <title>Acute promotion of culturable opportunistic pathogens and persistent increase of antibiotic resistance following antibiotic exposure in mouse gut microbiota.</title>
        <authorList>
            <person name="Li L."/>
            <person name="Wang B."/>
            <person name="Sun Y."/>
            <person name="Wang M."/>
            <person name="Xu H."/>
        </authorList>
    </citation>
    <scope>NUCLEOTIDE SEQUENCE [LARGE SCALE GENOMIC DNA]</scope>
    <source>
        <strain evidence="1 2">CRI2_2</strain>
    </source>
</reference>
<dbReference type="Gene3D" id="2.10.260.10">
    <property type="match status" value="1"/>
</dbReference>
<comment type="caution">
    <text evidence="1">The sequence shown here is derived from an EMBL/GenBank/DDBJ whole genome shotgun (WGS) entry which is preliminary data.</text>
</comment>
<evidence type="ECO:0000313" key="1">
    <source>
        <dbReference type="EMBL" id="MDL4937651.1"/>
    </source>
</evidence>
<dbReference type="SUPFAM" id="SSF89447">
    <property type="entry name" value="AbrB/MazE/MraZ-like"/>
    <property type="match status" value="1"/>
</dbReference>
<dbReference type="AlphaFoldDB" id="A0ABD4ZYB0"/>
<dbReference type="InterPro" id="IPR037914">
    <property type="entry name" value="SpoVT-AbrB_sf"/>
</dbReference>
<protein>
    <submittedName>
        <fullName evidence="1">Toxin-antitoxin system, antitoxin component, AbrB family protein</fullName>
    </submittedName>
</protein>
<dbReference type="Proteomes" id="UP001241571">
    <property type="component" value="Unassembled WGS sequence"/>
</dbReference>